<dbReference type="Proteomes" id="UP000652761">
    <property type="component" value="Unassembled WGS sequence"/>
</dbReference>
<dbReference type="EMBL" id="NMUH01000771">
    <property type="protein sequence ID" value="MQL84574.1"/>
    <property type="molecule type" value="Genomic_DNA"/>
</dbReference>
<sequence>MFIKEFPDVFGSASPWNVSVMRLIQLSPAHWDVSATAALALLRTGAARKEKHDDVLLPPLGRAMAAAISARGGEEKAGRRKRPGAVAGMQSKGES</sequence>
<evidence type="ECO:0000313" key="2">
    <source>
        <dbReference type="EMBL" id="MQL84574.1"/>
    </source>
</evidence>
<organism evidence="2 3">
    <name type="scientific">Colocasia esculenta</name>
    <name type="common">Wild taro</name>
    <name type="synonym">Arum esculentum</name>
    <dbReference type="NCBI Taxonomy" id="4460"/>
    <lineage>
        <taxon>Eukaryota</taxon>
        <taxon>Viridiplantae</taxon>
        <taxon>Streptophyta</taxon>
        <taxon>Embryophyta</taxon>
        <taxon>Tracheophyta</taxon>
        <taxon>Spermatophyta</taxon>
        <taxon>Magnoliopsida</taxon>
        <taxon>Liliopsida</taxon>
        <taxon>Araceae</taxon>
        <taxon>Aroideae</taxon>
        <taxon>Colocasieae</taxon>
        <taxon>Colocasia</taxon>
    </lineage>
</organism>
<reference evidence="2" key="1">
    <citation type="submission" date="2017-07" db="EMBL/GenBank/DDBJ databases">
        <title>Taro Niue Genome Assembly and Annotation.</title>
        <authorList>
            <person name="Atibalentja N."/>
            <person name="Keating K."/>
            <person name="Fields C.J."/>
        </authorList>
    </citation>
    <scope>NUCLEOTIDE SEQUENCE</scope>
    <source>
        <strain evidence="2">Niue_2</strain>
        <tissue evidence="2">Leaf</tissue>
    </source>
</reference>
<gene>
    <name evidence="2" type="ORF">Taro_017083</name>
</gene>
<keyword evidence="3" id="KW-1185">Reference proteome</keyword>
<dbReference type="AlphaFoldDB" id="A0A843US59"/>
<comment type="caution">
    <text evidence="2">The sequence shown here is derived from an EMBL/GenBank/DDBJ whole genome shotgun (WGS) entry which is preliminary data.</text>
</comment>
<evidence type="ECO:0000256" key="1">
    <source>
        <dbReference type="SAM" id="MobiDB-lite"/>
    </source>
</evidence>
<evidence type="ECO:0000313" key="3">
    <source>
        <dbReference type="Proteomes" id="UP000652761"/>
    </source>
</evidence>
<proteinExistence type="predicted"/>
<protein>
    <submittedName>
        <fullName evidence="2">Uncharacterized protein</fullName>
    </submittedName>
</protein>
<name>A0A843US59_COLES</name>
<accession>A0A843US59</accession>
<feature type="region of interest" description="Disordered" evidence="1">
    <location>
        <begin position="68"/>
        <end position="95"/>
    </location>
</feature>